<reference evidence="9 10" key="1">
    <citation type="submission" date="2019-03" db="EMBL/GenBank/DDBJ databases">
        <title>Genomic Encyclopedia of Type Strains, Phase III (KMG-III): the genomes of soil and plant-associated and newly described type strains.</title>
        <authorList>
            <person name="Whitman W."/>
        </authorList>
    </citation>
    <scope>NUCLEOTIDE SEQUENCE [LARGE SCALE GENOMIC DNA]</scope>
    <source>
        <strain evidence="9 10">VKM Ac-2527</strain>
    </source>
</reference>
<evidence type="ECO:0000313" key="10">
    <source>
        <dbReference type="Proteomes" id="UP000295388"/>
    </source>
</evidence>
<accession>A0A4R6KPW1</accession>
<dbReference type="Proteomes" id="UP000295388">
    <property type="component" value="Unassembled WGS sequence"/>
</dbReference>
<feature type="transmembrane region" description="Helical" evidence="8">
    <location>
        <begin position="304"/>
        <end position="323"/>
    </location>
</feature>
<organism evidence="9 10">
    <name type="scientific">Kribbella caucasensis</name>
    <dbReference type="NCBI Taxonomy" id="2512215"/>
    <lineage>
        <taxon>Bacteria</taxon>
        <taxon>Bacillati</taxon>
        <taxon>Actinomycetota</taxon>
        <taxon>Actinomycetes</taxon>
        <taxon>Propionibacteriales</taxon>
        <taxon>Kribbellaceae</taxon>
        <taxon>Kribbella</taxon>
    </lineage>
</organism>
<dbReference type="EMBL" id="SNWQ01000001">
    <property type="protein sequence ID" value="TDO54369.1"/>
    <property type="molecule type" value="Genomic_DNA"/>
</dbReference>
<keyword evidence="5 8" id="KW-0812">Transmembrane</keyword>
<evidence type="ECO:0000256" key="1">
    <source>
        <dbReference type="ARBA" id="ARBA00004651"/>
    </source>
</evidence>
<keyword evidence="4" id="KW-1003">Cell membrane</keyword>
<evidence type="ECO:0000256" key="5">
    <source>
        <dbReference type="ARBA" id="ARBA00022692"/>
    </source>
</evidence>
<protein>
    <submittedName>
        <fullName evidence="9">Magnesium transporter</fullName>
    </submittedName>
</protein>
<keyword evidence="6 8" id="KW-1133">Transmembrane helix</keyword>
<dbReference type="AlphaFoldDB" id="A0A4R6KPW1"/>
<dbReference type="PANTHER" id="PTHR46494:SF1">
    <property type="entry name" value="CORA FAMILY METAL ION TRANSPORTER (EUROFUNG)"/>
    <property type="match status" value="1"/>
</dbReference>
<dbReference type="GO" id="GO:0005886">
    <property type="term" value="C:plasma membrane"/>
    <property type="evidence" value="ECO:0007669"/>
    <property type="project" value="UniProtKB-SubCell"/>
</dbReference>
<evidence type="ECO:0000256" key="2">
    <source>
        <dbReference type="ARBA" id="ARBA00009765"/>
    </source>
</evidence>
<dbReference type="InterPro" id="IPR002523">
    <property type="entry name" value="MgTranspt_CorA/ZnTranspt_ZntB"/>
</dbReference>
<evidence type="ECO:0000313" key="9">
    <source>
        <dbReference type="EMBL" id="TDO54369.1"/>
    </source>
</evidence>
<evidence type="ECO:0000256" key="7">
    <source>
        <dbReference type="ARBA" id="ARBA00023136"/>
    </source>
</evidence>
<keyword evidence="3" id="KW-0813">Transport</keyword>
<sequence>MIVDCAYYRDGHRQHVGAMSVADAAEQVRKGGFVWLGLFEPTADELRDASENFGLHELAVEDAQTFHLRPKVEPYEGDIRLVILRTARYDDQREEVEFGEVSVFVGPAFVITVRQGVASDLHGARTRLEQRPELLENGTNAVLWAILDQVVDDYGPVVAELERDIEQVEHTVFAGEMAPTERIYFLRREVTDFYRAVHPLLAVLATVERGARSTDLLPYFRDVHDHLVLVNEEVAAQRDLLATVLEANMAVISVEQTKVSVRQNATIQRLTVLSTVFLPLTFVTGFFGQNFGWLVDHVDGLGDFVALGLGGLLIPCIALFFWFRRDQNARQP</sequence>
<evidence type="ECO:0000256" key="6">
    <source>
        <dbReference type="ARBA" id="ARBA00022989"/>
    </source>
</evidence>
<dbReference type="CDD" id="cd12830">
    <property type="entry name" value="MtCorA-like"/>
    <property type="match status" value="1"/>
</dbReference>
<dbReference type="GO" id="GO:0015095">
    <property type="term" value="F:magnesium ion transmembrane transporter activity"/>
    <property type="evidence" value="ECO:0007669"/>
    <property type="project" value="TreeGrafter"/>
</dbReference>
<dbReference type="Pfam" id="PF01544">
    <property type="entry name" value="CorA"/>
    <property type="match status" value="1"/>
</dbReference>
<comment type="subcellular location">
    <subcellularLocation>
        <location evidence="1">Cell membrane</location>
        <topology evidence="1">Multi-pass membrane protein</topology>
    </subcellularLocation>
</comment>
<dbReference type="GO" id="GO:0015087">
    <property type="term" value="F:cobalt ion transmembrane transporter activity"/>
    <property type="evidence" value="ECO:0007669"/>
    <property type="project" value="TreeGrafter"/>
</dbReference>
<evidence type="ECO:0000256" key="8">
    <source>
        <dbReference type="SAM" id="Phobius"/>
    </source>
</evidence>
<dbReference type="PANTHER" id="PTHR46494">
    <property type="entry name" value="CORA FAMILY METAL ION TRANSPORTER (EUROFUNG)"/>
    <property type="match status" value="1"/>
</dbReference>
<dbReference type="Gene3D" id="1.20.58.340">
    <property type="entry name" value="Magnesium transport protein CorA, transmembrane region"/>
    <property type="match status" value="2"/>
</dbReference>
<evidence type="ECO:0000256" key="3">
    <source>
        <dbReference type="ARBA" id="ARBA00022448"/>
    </source>
</evidence>
<dbReference type="SUPFAM" id="SSF144083">
    <property type="entry name" value="Magnesium transport protein CorA, transmembrane region"/>
    <property type="match status" value="1"/>
</dbReference>
<dbReference type="InterPro" id="IPR045863">
    <property type="entry name" value="CorA_TM1_TM2"/>
</dbReference>
<evidence type="ECO:0000256" key="4">
    <source>
        <dbReference type="ARBA" id="ARBA00022475"/>
    </source>
</evidence>
<keyword evidence="10" id="KW-1185">Reference proteome</keyword>
<keyword evidence="7 8" id="KW-0472">Membrane</keyword>
<dbReference type="InterPro" id="IPR045861">
    <property type="entry name" value="CorA_cytoplasmic_dom"/>
</dbReference>
<dbReference type="RefSeq" id="WP_133797967.1">
    <property type="nucleotide sequence ID" value="NZ_SNWQ01000001.1"/>
</dbReference>
<comment type="caution">
    <text evidence="9">The sequence shown here is derived from an EMBL/GenBank/DDBJ whole genome shotgun (WGS) entry which is preliminary data.</text>
</comment>
<dbReference type="GO" id="GO:0000287">
    <property type="term" value="F:magnesium ion binding"/>
    <property type="evidence" value="ECO:0007669"/>
    <property type="project" value="TreeGrafter"/>
</dbReference>
<dbReference type="GO" id="GO:0050897">
    <property type="term" value="F:cobalt ion binding"/>
    <property type="evidence" value="ECO:0007669"/>
    <property type="project" value="TreeGrafter"/>
</dbReference>
<dbReference type="SUPFAM" id="SSF143865">
    <property type="entry name" value="CorA soluble domain-like"/>
    <property type="match status" value="1"/>
</dbReference>
<gene>
    <name evidence="9" type="ORF">EV643_101151</name>
</gene>
<proteinExistence type="inferred from homology"/>
<name>A0A4R6KPW1_9ACTN</name>
<dbReference type="OrthoDB" id="9803416at2"/>
<feature type="transmembrane region" description="Helical" evidence="8">
    <location>
        <begin position="270"/>
        <end position="292"/>
    </location>
</feature>
<comment type="similarity">
    <text evidence="2">Belongs to the CorA metal ion transporter (MIT) (TC 1.A.35) family.</text>
</comment>
<dbReference type="Gene3D" id="3.30.460.20">
    <property type="entry name" value="CorA soluble domain-like"/>
    <property type="match status" value="1"/>
</dbReference>